<evidence type="ECO:0000313" key="2">
    <source>
        <dbReference type="Proteomes" id="UP001595699"/>
    </source>
</evidence>
<dbReference type="EMBL" id="JBHRZH010000036">
    <property type="protein sequence ID" value="MFC3765126.1"/>
    <property type="molecule type" value="Genomic_DNA"/>
</dbReference>
<sequence>MALHLDGYQIFVDTPWLGRGPEELARDVCTTLARPPGEWRASWHAIRPEIDTPPVIAGASWERYRP</sequence>
<accession>A0ABV7YKH6</accession>
<gene>
    <name evidence="1" type="ORF">ACFOUW_30130</name>
</gene>
<organism evidence="1 2">
    <name type="scientific">Tenggerimyces flavus</name>
    <dbReference type="NCBI Taxonomy" id="1708749"/>
    <lineage>
        <taxon>Bacteria</taxon>
        <taxon>Bacillati</taxon>
        <taxon>Actinomycetota</taxon>
        <taxon>Actinomycetes</taxon>
        <taxon>Propionibacteriales</taxon>
        <taxon>Nocardioidaceae</taxon>
        <taxon>Tenggerimyces</taxon>
    </lineage>
</organism>
<protein>
    <submittedName>
        <fullName evidence="1">Uncharacterized protein</fullName>
    </submittedName>
</protein>
<keyword evidence="2" id="KW-1185">Reference proteome</keyword>
<reference evidence="2" key="1">
    <citation type="journal article" date="2019" name="Int. J. Syst. Evol. Microbiol.">
        <title>The Global Catalogue of Microorganisms (GCM) 10K type strain sequencing project: providing services to taxonomists for standard genome sequencing and annotation.</title>
        <authorList>
            <consortium name="The Broad Institute Genomics Platform"/>
            <consortium name="The Broad Institute Genome Sequencing Center for Infectious Disease"/>
            <person name="Wu L."/>
            <person name="Ma J."/>
        </authorList>
    </citation>
    <scope>NUCLEOTIDE SEQUENCE [LARGE SCALE GENOMIC DNA]</scope>
    <source>
        <strain evidence="2">CGMCC 4.7241</strain>
    </source>
</reference>
<comment type="caution">
    <text evidence="1">The sequence shown here is derived from an EMBL/GenBank/DDBJ whole genome shotgun (WGS) entry which is preliminary data.</text>
</comment>
<evidence type="ECO:0000313" key="1">
    <source>
        <dbReference type="EMBL" id="MFC3765126.1"/>
    </source>
</evidence>
<proteinExistence type="predicted"/>
<dbReference type="Proteomes" id="UP001595699">
    <property type="component" value="Unassembled WGS sequence"/>
</dbReference>
<name>A0ABV7YKH6_9ACTN</name>
<dbReference type="RefSeq" id="WP_205119160.1">
    <property type="nucleotide sequence ID" value="NZ_JAFBCM010000001.1"/>
</dbReference>